<dbReference type="OrthoDB" id="7170694at2"/>
<dbReference type="STRING" id="415747.SAMN03097708_02577"/>
<sequence length="264" mass="29382">MFSLFRSEPLLDEASIWWLFDVYAWALKNFGSDVFYQETVLVVPTNEHFPGREQSVHGMAQLIFEQVRQHAGLSHWPARLVEPERFDPDARPRLALQGAIRGGKGISPEVSEGESLVFTYDPNLIGNPQALIATFVHNFAHFLGSMADEEPPGGRENWPHLTEVLGVFMGFGLMLANSAFKAPAGGCGSCAGPAAERTSFLSQYDMTYALALFAVLKGIPNKEVLRHLKKPLRPFFKRAVKDIKDRADALEMLQGIDRRLPEVG</sequence>
<evidence type="ECO:0000313" key="2">
    <source>
        <dbReference type="Proteomes" id="UP000199648"/>
    </source>
</evidence>
<accession>A0A1G5QRF8</accession>
<proteinExistence type="predicted"/>
<keyword evidence="2" id="KW-1185">Reference proteome</keyword>
<reference evidence="1 2" key="1">
    <citation type="submission" date="2016-10" db="EMBL/GenBank/DDBJ databases">
        <authorList>
            <person name="de Groot N.N."/>
        </authorList>
    </citation>
    <scope>NUCLEOTIDE SEQUENCE [LARGE SCALE GENOMIC DNA]</scope>
    <source>
        <strain evidence="1 2">HLD2</strain>
    </source>
</reference>
<protein>
    <submittedName>
        <fullName evidence="1">Uncharacterized protein</fullName>
    </submittedName>
</protein>
<dbReference type="EMBL" id="FMWD01000008">
    <property type="protein sequence ID" value="SCZ64168.1"/>
    <property type="molecule type" value="Genomic_DNA"/>
</dbReference>
<dbReference type="AlphaFoldDB" id="A0A1G5QRF8"/>
<gene>
    <name evidence="1" type="ORF">SAMN03097708_02577</name>
</gene>
<organism evidence="1 2">
    <name type="scientific">Thiohalomonas denitrificans</name>
    <dbReference type="NCBI Taxonomy" id="415747"/>
    <lineage>
        <taxon>Bacteria</taxon>
        <taxon>Pseudomonadati</taxon>
        <taxon>Pseudomonadota</taxon>
        <taxon>Gammaproteobacteria</taxon>
        <taxon>Thiohalomonadales</taxon>
        <taxon>Thiohalomonadaceae</taxon>
        <taxon>Thiohalomonas</taxon>
    </lineage>
</organism>
<evidence type="ECO:0000313" key="1">
    <source>
        <dbReference type="EMBL" id="SCZ64168.1"/>
    </source>
</evidence>
<name>A0A1G5QRF8_9GAMM</name>
<dbReference type="Proteomes" id="UP000199648">
    <property type="component" value="Unassembled WGS sequence"/>
</dbReference>
<dbReference type="RefSeq" id="WP_092997881.1">
    <property type="nucleotide sequence ID" value="NZ_FMWD01000008.1"/>
</dbReference>